<dbReference type="InterPro" id="IPR002822">
    <property type="entry name" value="Ni_insertion"/>
</dbReference>
<evidence type="ECO:0000256" key="1">
    <source>
        <dbReference type="ARBA" id="ARBA00022596"/>
    </source>
</evidence>
<comment type="similarity">
    <text evidence="2">Belongs to the LarC family.</text>
</comment>
<comment type="caution">
    <text evidence="3">The sequence shown here is derived from an EMBL/GenBank/DDBJ whole genome shotgun (WGS) entry which is preliminary data.</text>
</comment>
<dbReference type="GO" id="GO:0016151">
    <property type="term" value="F:nickel cation binding"/>
    <property type="evidence" value="ECO:0007669"/>
    <property type="project" value="UniProtKB-UniRule"/>
</dbReference>
<accession>A0A848DBJ4</accession>
<gene>
    <name evidence="3" type="primary">larC</name>
    <name evidence="3" type="ORF">GIS02_04875</name>
</gene>
<dbReference type="GO" id="GO:0016829">
    <property type="term" value="F:lyase activity"/>
    <property type="evidence" value="ECO:0007669"/>
    <property type="project" value="UniProtKB-UniRule"/>
</dbReference>
<dbReference type="AlphaFoldDB" id="A0A848DBJ4"/>
<dbReference type="Gene3D" id="3.10.20.300">
    <property type="entry name" value="mk0293 like domain"/>
    <property type="match status" value="1"/>
</dbReference>
<dbReference type="EMBL" id="WNEG01000087">
    <property type="protein sequence ID" value="NMG83522.1"/>
    <property type="molecule type" value="Genomic_DNA"/>
</dbReference>
<dbReference type="PANTHER" id="PTHR36566:SF1">
    <property type="entry name" value="PYRIDINIUM-3,5-BISTHIOCARBOXYLIC ACID MONONUCLEOTIDE NICKEL INSERTION PROTEIN"/>
    <property type="match status" value="1"/>
</dbReference>
<dbReference type="Proteomes" id="UP000606580">
    <property type="component" value="Unassembled WGS sequence"/>
</dbReference>
<reference evidence="3" key="1">
    <citation type="journal article" date="2020" name="MBio">
        <title>'Candidatus Ethanoperedens,' a Thermophilic Genus of Archaea Mediating the Anaerobic Oxidation of Ethane.</title>
        <authorList>
            <person name="Hahn C.J."/>
            <person name="Laso-Perez R."/>
            <person name="Vulcano F."/>
            <person name="Vaziourakis K.M."/>
            <person name="Stokke R."/>
            <person name="Steen I.H."/>
            <person name="Teske A."/>
            <person name="Boetius A."/>
            <person name="Liebeke M."/>
            <person name="Amann R."/>
            <person name="Knittel K."/>
            <person name="Wegener G."/>
        </authorList>
    </citation>
    <scope>NUCLEOTIDE SEQUENCE</scope>
    <source>
        <strain evidence="3">GoM-Arc1-LC-WB58</strain>
    </source>
</reference>
<name>A0A848DBJ4_9EURY</name>
<keyword evidence="2" id="KW-0456">Lyase</keyword>
<dbReference type="NCBIfam" id="TIGR00299">
    <property type="entry name" value="nickel pincer cofactor biosynthesis protein LarC"/>
    <property type="match status" value="1"/>
</dbReference>
<keyword evidence="1 2" id="KW-0533">Nickel</keyword>
<protein>
    <recommendedName>
        <fullName evidence="2">Putative nickel insertion protein</fullName>
    </recommendedName>
</protein>
<evidence type="ECO:0000256" key="2">
    <source>
        <dbReference type="HAMAP-Rule" id="MF_01074"/>
    </source>
</evidence>
<sequence length="398" mass="43401">MDVLIFDPYSGASGDMIVSALIDLGADPEVVVGVMESAASVEVDVSTVKKSGISAVRTTVVQQHQKHRTYAEVKQHIQELSITPGIKADVLLVYEILAKAESTVHGHLPETHFHEVGCDDAIADIAGACTAIDILKPKYIYCNPISTGTGFVSINHGTYPLPSPATLEILRNTQLVIQQTSIQGELLTPTGAALLSHFTNQHASLPPIAIHRIGYGAGKHEYEHPNLLRAILAEVEDNLMPDAIEVIETNIDDVTGEVLGNLIDRLLEEGAKDVCIIPTTTKKSRSGHIVQVIAKPSNSSHLAKTIIEETGSLGVRIIPAKHRLTARRTIKRIQILINNKQYTSGVKIATDLNRHILDVSAEFDDCKKIAKTTGIPLKHIMRRVEEEGWKQHTRTKTP</sequence>
<dbReference type="HAMAP" id="MF_01074">
    <property type="entry name" value="LarC"/>
    <property type="match status" value="1"/>
</dbReference>
<dbReference type="PANTHER" id="PTHR36566">
    <property type="entry name" value="NICKEL INSERTION PROTEIN-RELATED"/>
    <property type="match status" value="1"/>
</dbReference>
<organism evidence="3 4">
    <name type="scientific">Candidatus Ethanoperedens thermophilum</name>
    <dbReference type="NCBI Taxonomy" id="2766897"/>
    <lineage>
        <taxon>Archaea</taxon>
        <taxon>Methanobacteriati</taxon>
        <taxon>Methanobacteriota</taxon>
        <taxon>Stenosarchaea group</taxon>
        <taxon>Methanomicrobia</taxon>
        <taxon>Methanosarcinales</taxon>
        <taxon>Methanosarcinales incertae sedis</taxon>
        <taxon>GOM Arc I cluster</taxon>
        <taxon>Candidatus Ethanoperedens</taxon>
    </lineage>
</organism>
<proteinExistence type="inferred from homology"/>
<dbReference type="Pfam" id="PF01969">
    <property type="entry name" value="Ni_insertion"/>
    <property type="match status" value="1"/>
</dbReference>
<evidence type="ECO:0000313" key="3">
    <source>
        <dbReference type="EMBL" id="NMG83522.1"/>
    </source>
</evidence>
<evidence type="ECO:0000313" key="4">
    <source>
        <dbReference type="Proteomes" id="UP000606580"/>
    </source>
</evidence>
<dbReference type="Gene3D" id="3.30.70.1380">
    <property type="entry name" value="Transcriptional regulatory protein pf0864 domain like"/>
    <property type="match status" value="1"/>
</dbReference>